<dbReference type="Gene3D" id="2.120.10.30">
    <property type="entry name" value="TolB, C-terminal domain"/>
    <property type="match status" value="1"/>
</dbReference>
<evidence type="ECO:0000259" key="2">
    <source>
        <dbReference type="Pfam" id="PF07995"/>
    </source>
</evidence>
<dbReference type="InterPro" id="IPR012938">
    <property type="entry name" value="Glc/Sorbosone_DH"/>
</dbReference>
<dbReference type="GeneID" id="73044428"/>
<organism evidence="3 4">
    <name type="scientific">Halorussus aquaticus</name>
    <dbReference type="NCBI Taxonomy" id="2953748"/>
    <lineage>
        <taxon>Archaea</taxon>
        <taxon>Methanobacteriati</taxon>
        <taxon>Methanobacteriota</taxon>
        <taxon>Stenosarchaea group</taxon>
        <taxon>Halobacteria</taxon>
        <taxon>Halobacteriales</taxon>
        <taxon>Haladaptataceae</taxon>
        <taxon>Halorussus</taxon>
    </lineage>
</organism>
<accession>A0ABD5Q3S8</accession>
<name>A0ABD5Q3S8_9EURY</name>
<dbReference type="InterPro" id="IPR011041">
    <property type="entry name" value="Quinoprot_gluc/sorb_DH_b-prop"/>
</dbReference>
<dbReference type="InterPro" id="IPR011042">
    <property type="entry name" value="6-blade_b-propeller_TolB-like"/>
</dbReference>
<feature type="region of interest" description="Disordered" evidence="1">
    <location>
        <begin position="24"/>
        <end position="50"/>
    </location>
</feature>
<dbReference type="EMBL" id="JBHSHT010000001">
    <property type="protein sequence ID" value="MFC4824871.1"/>
    <property type="molecule type" value="Genomic_DNA"/>
</dbReference>
<dbReference type="PROSITE" id="PS51257">
    <property type="entry name" value="PROKAR_LIPOPROTEIN"/>
    <property type="match status" value="1"/>
</dbReference>
<dbReference type="PANTHER" id="PTHR19328">
    <property type="entry name" value="HEDGEHOG-INTERACTING PROTEIN"/>
    <property type="match status" value="1"/>
</dbReference>
<evidence type="ECO:0000256" key="1">
    <source>
        <dbReference type="SAM" id="MobiDB-lite"/>
    </source>
</evidence>
<sequence>MTFDSNRRQFLALAAGSAATGLAGCSQSADGPAGSGQATTDSGAGGTTTAVESLPESVGLETLATGFEVPLDVAFAPDADLRYVADQRGRVFVHGSDGLRDDPFLDLRETVTVGSETGLLGIALHPEFAENRRGFVRYSAPPRSGTPDDYDHTFVLSEFEATGDGTQADPDSERTILEIPEPQGNHNAGSVLFGPDGYLYVGVGDGGSGGDRGAGHVEDWYDAVPGGNGQDVTQNLLGSVLRLDVDSEASETPRNGGGETADGEASGSRSYAIPEDNPFAGGGAGLPEHYAWGFRNPWRMAFDRGRLLVADVGQSGYEEVSLVEKGGNYGWNVKEGTHCYSADDCPDRTPDGVRGGEPLVDPVIEYPHSGDGVSGVSVIGGHVYRGSALPDLTGAYVFADLSADGRLFAATPTEGGLWPTRVLPVAGDDAEKVGRVYSFGRAPDGELYVLGSGSDGGGLHRVVPAE</sequence>
<reference evidence="3 4" key="1">
    <citation type="journal article" date="2019" name="Int. J. Syst. Evol. Microbiol.">
        <title>The Global Catalogue of Microorganisms (GCM) 10K type strain sequencing project: providing services to taxonomists for standard genome sequencing and annotation.</title>
        <authorList>
            <consortium name="The Broad Institute Genomics Platform"/>
            <consortium name="The Broad Institute Genome Sequencing Center for Infectious Disease"/>
            <person name="Wu L."/>
            <person name="Ma J."/>
        </authorList>
    </citation>
    <scope>NUCLEOTIDE SEQUENCE [LARGE SCALE GENOMIC DNA]</scope>
    <source>
        <strain evidence="3 4">XZYJ18</strain>
    </source>
</reference>
<dbReference type="PANTHER" id="PTHR19328:SF75">
    <property type="entry name" value="ALDOSE SUGAR DEHYDROGENASE YLII"/>
    <property type="match status" value="1"/>
</dbReference>
<dbReference type="SUPFAM" id="SSF50952">
    <property type="entry name" value="Soluble quinoprotein glucose dehydrogenase"/>
    <property type="match status" value="1"/>
</dbReference>
<evidence type="ECO:0000313" key="4">
    <source>
        <dbReference type="Proteomes" id="UP001595945"/>
    </source>
</evidence>
<feature type="compositionally biased region" description="Low complexity" evidence="1">
    <location>
        <begin position="35"/>
        <end position="50"/>
    </location>
</feature>
<dbReference type="InterPro" id="IPR006311">
    <property type="entry name" value="TAT_signal"/>
</dbReference>
<dbReference type="RefSeq" id="WP_254269413.1">
    <property type="nucleotide sequence ID" value="NZ_CP100400.1"/>
</dbReference>
<protein>
    <submittedName>
        <fullName evidence="3">PQQ-dependent sugar dehydrogenase</fullName>
    </submittedName>
</protein>
<feature type="region of interest" description="Disordered" evidence="1">
    <location>
        <begin position="244"/>
        <end position="280"/>
    </location>
</feature>
<feature type="domain" description="Glucose/Sorbosone dehydrogenase" evidence="2">
    <location>
        <begin position="67"/>
        <end position="250"/>
    </location>
</feature>
<comment type="caution">
    <text evidence="3">The sequence shown here is derived from an EMBL/GenBank/DDBJ whole genome shotgun (WGS) entry which is preliminary data.</text>
</comment>
<feature type="domain" description="Glucose/Sorbosone dehydrogenase" evidence="2">
    <location>
        <begin position="272"/>
        <end position="456"/>
    </location>
</feature>
<dbReference type="AlphaFoldDB" id="A0ABD5Q3S8"/>
<dbReference type="Pfam" id="PF07995">
    <property type="entry name" value="GSDH"/>
    <property type="match status" value="2"/>
</dbReference>
<proteinExistence type="predicted"/>
<evidence type="ECO:0000313" key="3">
    <source>
        <dbReference type="EMBL" id="MFC4824871.1"/>
    </source>
</evidence>
<gene>
    <name evidence="3" type="ORF">ACFO9K_11435</name>
</gene>
<dbReference type="PROSITE" id="PS51318">
    <property type="entry name" value="TAT"/>
    <property type="match status" value="1"/>
</dbReference>
<dbReference type="Proteomes" id="UP001595945">
    <property type="component" value="Unassembled WGS sequence"/>
</dbReference>
<keyword evidence="4" id="KW-1185">Reference proteome</keyword>